<dbReference type="RefSeq" id="WP_226182268.1">
    <property type="nucleotide sequence ID" value="NZ_JAJADQ010000001.1"/>
</dbReference>
<dbReference type="SUPFAM" id="SSF74653">
    <property type="entry name" value="TolA/TonB C-terminal domain"/>
    <property type="match status" value="1"/>
</dbReference>
<evidence type="ECO:0000313" key="2">
    <source>
        <dbReference type="EMBL" id="MCB2376390.1"/>
    </source>
</evidence>
<gene>
    <name evidence="2" type="ORF">LGH70_02280</name>
</gene>
<dbReference type="InterPro" id="IPR037682">
    <property type="entry name" value="TonB_C"/>
</dbReference>
<protein>
    <submittedName>
        <fullName evidence="2">Energy transducer TonB</fullName>
    </submittedName>
</protein>
<organism evidence="2 3">
    <name type="scientific">Hymenobacter nitidus</name>
    <dbReference type="NCBI Taxonomy" id="2880929"/>
    <lineage>
        <taxon>Bacteria</taxon>
        <taxon>Pseudomonadati</taxon>
        <taxon>Bacteroidota</taxon>
        <taxon>Cytophagia</taxon>
        <taxon>Cytophagales</taxon>
        <taxon>Hymenobacteraceae</taxon>
        <taxon>Hymenobacter</taxon>
    </lineage>
</organism>
<dbReference type="Proteomes" id="UP001165297">
    <property type="component" value="Unassembled WGS sequence"/>
</dbReference>
<reference evidence="2" key="1">
    <citation type="submission" date="2021-10" db="EMBL/GenBank/DDBJ databases">
        <authorList>
            <person name="Dean J.D."/>
            <person name="Kim M.K."/>
            <person name="Newey C.N."/>
            <person name="Stoker T.S."/>
            <person name="Thompson D.W."/>
            <person name="Grose J.H."/>
        </authorList>
    </citation>
    <scope>NUCLEOTIDE SEQUENCE</scope>
    <source>
        <strain evidence="2">BT635</strain>
    </source>
</reference>
<keyword evidence="3" id="KW-1185">Reference proteome</keyword>
<dbReference type="InterPro" id="IPR051045">
    <property type="entry name" value="TonB-dependent_transducer"/>
</dbReference>
<dbReference type="EMBL" id="JAJADQ010000001">
    <property type="protein sequence ID" value="MCB2376390.1"/>
    <property type="molecule type" value="Genomic_DNA"/>
</dbReference>
<sequence>MRNPYFLPLAALLTLLPLLGFGQQTRPVNRKLANGWNREEYSVLESDPTIKHGPYRMYQGGSSETLAVDGYYTNGQKDSLWTVYNRWSSKPEVRSRGRYRQGQKVGVWEYFGAKQELEQRYDHTQRQLLQHKANEKARITFKPVGTTAALDQEAVYIGGATAVMDFIGSTVKYPIDALRNQQSGTVRIAFIIAADGTVSDYRVAHPAAASMTEESLRVIKLLPATWVPAQAAGQPVASECEIGVVFMMK</sequence>
<name>A0ABS8A7M8_9BACT</name>
<dbReference type="PANTHER" id="PTHR33446:SF2">
    <property type="entry name" value="PROTEIN TONB"/>
    <property type="match status" value="1"/>
</dbReference>
<proteinExistence type="predicted"/>
<dbReference type="Pfam" id="PF03544">
    <property type="entry name" value="TonB_C"/>
    <property type="match status" value="1"/>
</dbReference>
<dbReference type="PROSITE" id="PS52015">
    <property type="entry name" value="TONB_CTD"/>
    <property type="match status" value="1"/>
</dbReference>
<accession>A0ABS8A7M8</accession>
<evidence type="ECO:0000313" key="3">
    <source>
        <dbReference type="Proteomes" id="UP001165297"/>
    </source>
</evidence>
<feature type="domain" description="TonB C-terminal" evidence="1">
    <location>
        <begin position="158"/>
        <end position="249"/>
    </location>
</feature>
<comment type="caution">
    <text evidence="2">The sequence shown here is derived from an EMBL/GenBank/DDBJ whole genome shotgun (WGS) entry which is preliminary data.</text>
</comment>
<dbReference type="PANTHER" id="PTHR33446">
    <property type="entry name" value="PROTEIN TONB-RELATED"/>
    <property type="match status" value="1"/>
</dbReference>
<evidence type="ECO:0000259" key="1">
    <source>
        <dbReference type="PROSITE" id="PS52015"/>
    </source>
</evidence>
<dbReference type="Gene3D" id="3.30.1150.10">
    <property type="match status" value="1"/>
</dbReference>